<organism evidence="2 3">
    <name type="scientific">Holdemanella biformis</name>
    <dbReference type="NCBI Taxonomy" id="1735"/>
    <lineage>
        <taxon>Bacteria</taxon>
        <taxon>Bacillati</taxon>
        <taxon>Bacillota</taxon>
        <taxon>Erysipelotrichia</taxon>
        <taxon>Erysipelotrichales</taxon>
        <taxon>Erysipelotrichaceae</taxon>
        <taxon>Holdemanella</taxon>
    </lineage>
</organism>
<dbReference type="CDD" id="cd13120">
    <property type="entry name" value="BF2867_like_N"/>
    <property type="match status" value="1"/>
</dbReference>
<gene>
    <name evidence="2" type="ORF">DWW32_00495</name>
</gene>
<dbReference type="EMBL" id="QRYQ01000001">
    <property type="protein sequence ID" value="RGU94026.1"/>
    <property type="molecule type" value="Genomic_DNA"/>
</dbReference>
<keyword evidence="1" id="KW-0732">Signal</keyword>
<dbReference type="Pfam" id="PF25682">
    <property type="entry name" value="Phage_VG64"/>
    <property type="match status" value="1"/>
</dbReference>
<feature type="chain" id="PRO_5039718515" evidence="1">
    <location>
        <begin position="19"/>
        <end position="133"/>
    </location>
</feature>
<dbReference type="PROSITE" id="PS51257">
    <property type="entry name" value="PROKAR_LIPOPROTEIN"/>
    <property type="match status" value="1"/>
</dbReference>
<evidence type="ECO:0000313" key="2">
    <source>
        <dbReference type="EMBL" id="RGU94026.1"/>
    </source>
</evidence>
<evidence type="ECO:0000256" key="1">
    <source>
        <dbReference type="SAM" id="SignalP"/>
    </source>
</evidence>
<dbReference type="RefSeq" id="WP_118324231.1">
    <property type="nucleotide sequence ID" value="NZ_QRYQ01000001.1"/>
</dbReference>
<name>A0A395WET6_9FIRM</name>
<reference evidence="2 3" key="1">
    <citation type="submission" date="2018-08" db="EMBL/GenBank/DDBJ databases">
        <title>A genome reference for cultivated species of the human gut microbiota.</title>
        <authorList>
            <person name="Zou Y."/>
            <person name="Xue W."/>
            <person name="Luo G."/>
        </authorList>
    </citation>
    <scope>NUCLEOTIDE SEQUENCE [LARGE SCALE GENOMIC DNA]</scope>
    <source>
        <strain evidence="2 3">AF15-20</strain>
    </source>
</reference>
<sequence>MKKILCAILGMTMCLGLAGCQESDTANHNLRVDANNFKISRKVVALNTRTNEPLFSVEGKISIETDSDGDLNVTIKTGKDKYKLFYAHLSKDVTYTSIQTDSVKENPYGYKITFFPAKETIEHGLINVEDTNK</sequence>
<accession>A0A395WET6</accession>
<proteinExistence type="predicted"/>
<feature type="signal peptide" evidence="1">
    <location>
        <begin position="1"/>
        <end position="18"/>
    </location>
</feature>
<dbReference type="InterPro" id="IPR058243">
    <property type="entry name" value="Phage_VG64"/>
</dbReference>
<dbReference type="Proteomes" id="UP000265489">
    <property type="component" value="Unassembled WGS sequence"/>
</dbReference>
<protein>
    <submittedName>
        <fullName evidence="2">Uncharacterized protein</fullName>
    </submittedName>
</protein>
<dbReference type="AlphaFoldDB" id="A0A395WET6"/>
<evidence type="ECO:0000313" key="3">
    <source>
        <dbReference type="Proteomes" id="UP000265489"/>
    </source>
</evidence>
<comment type="caution">
    <text evidence="2">The sequence shown here is derived from an EMBL/GenBank/DDBJ whole genome shotgun (WGS) entry which is preliminary data.</text>
</comment>